<organism evidence="2 3">
    <name type="scientific">Thiothrix nivea (strain ATCC 35100 / DSM 5205 / JP2)</name>
    <dbReference type="NCBI Taxonomy" id="870187"/>
    <lineage>
        <taxon>Bacteria</taxon>
        <taxon>Pseudomonadati</taxon>
        <taxon>Pseudomonadota</taxon>
        <taxon>Gammaproteobacteria</taxon>
        <taxon>Thiotrichales</taxon>
        <taxon>Thiotrichaceae</taxon>
        <taxon>Thiothrix</taxon>
    </lineage>
</organism>
<reference evidence="3" key="1">
    <citation type="journal article" date="2011" name="Stand. Genomic Sci.">
        <title>Genome sequence of the filamentous, gliding Thiothrix nivea neotype strain (JP2(T)).</title>
        <authorList>
            <person name="Lapidus A."/>
            <person name="Nolan M."/>
            <person name="Lucas S."/>
            <person name="Glavina Del Rio T."/>
            <person name="Tice H."/>
            <person name="Cheng J.F."/>
            <person name="Tapia R."/>
            <person name="Han C."/>
            <person name="Goodwin L."/>
            <person name="Pitluck S."/>
            <person name="Liolios K."/>
            <person name="Pagani I."/>
            <person name="Ivanova N."/>
            <person name="Huntemann M."/>
            <person name="Mavromatis K."/>
            <person name="Mikhailova N."/>
            <person name="Pati A."/>
            <person name="Chen A."/>
            <person name="Palaniappan K."/>
            <person name="Land M."/>
            <person name="Brambilla E.M."/>
            <person name="Rohde M."/>
            <person name="Abt B."/>
            <person name="Verbarg S."/>
            <person name="Goker M."/>
            <person name="Bristow J."/>
            <person name="Eisen J.A."/>
            <person name="Markowitz V."/>
            <person name="Hugenholtz P."/>
            <person name="Kyrpides N.C."/>
            <person name="Klenk H.P."/>
            <person name="Woyke T."/>
        </authorList>
    </citation>
    <scope>NUCLEOTIDE SEQUENCE [LARGE SCALE GENOMIC DNA]</scope>
    <source>
        <strain evidence="3">ATCC 35100 / DSM 5205 / JP2</strain>
    </source>
</reference>
<dbReference type="AlphaFoldDB" id="A0A656HKM0"/>
<dbReference type="OrthoDB" id="5763254at2"/>
<sequence length="399" mass="43488" precursor="true">MFKKNKIALSVAVGVIGAVGIMTSAQAVHVNPDGTGQVLLFPYYNAKENYVTNINLVNSTDETKAVRIKFRESKHSKDMFDFNIYMSPNDVWTGTLRQSAEPDENGKYVASLRTTDRSCTLPVRMAATCADGKCETIQNFHGYQYYKDASGSPMLDASDTQEGYIEVIEMGVVTDAGVQADVVHEDGEPVNCKALEKKYWASNGIFTLAPTKDQSQAGISAPTGGLFGETAVLNLQTGTSFAVEPVAIDNYTNSIEAQVSPGYKRFIQKLRTNWKYVPQHTRPDDDYLFDLPSLASGDVTTSNILRTGVTGAAEMVVTTWKQFDHDPSSESELDVSGNPVKVLDPPVVGQRIPGDSPDNNLYGDDDVTTASGVNPYPIAHILATNAVMNEYFLDPTNSY</sequence>
<accession>A0A656HKM0</accession>
<evidence type="ECO:0008006" key="4">
    <source>
        <dbReference type="Google" id="ProtNLM"/>
    </source>
</evidence>
<dbReference type="RefSeq" id="WP_002709956.1">
    <property type="nucleotide sequence ID" value="NZ_JH651384.1"/>
</dbReference>
<keyword evidence="1" id="KW-0732">Signal</keyword>
<proteinExistence type="predicted"/>
<dbReference type="EMBL" id="JH651384">
    <property type="protein sequence ID" value="EIJ36066.1"/>
    <property type="molecule type" value="Genomic_DNA"/>
</dbReference>
<evidence type="ECO:0000313" key="3">
    <source>
        <dbReference type="Proteomes" id="UP000005317"/>
    </source>
</evidence>
<dbReference type="Proteomes" id="UP000005317">
    <property type="component" value="Unassembled WGS sequence"/>
</dbReference>
<feature type="chain" id="PRO_5024836324" description="Cell surface protein" evidence="1">
    <location>
        <begin position="28"/>
        <end position="399"/>
    </location>
</feature>
<evidence type="ECO:0000256" key="1">
    <source>
        <dbReference type="SAM" id="SignalP"/>
    </source>
</evidence>
<keyword evidence="3" id="KW-1185">Reference proteome</keyword>
<name>A0A656HKM0_THINJ</name>
<gene>
    <name evidence="2" type="ORF">Thini_3560</name>
</gene>
<feature type="signal peptide" evidence="1">
    <location>
        <begin position="1"/>
        <end position="27"/>
    </location>
</feature>
<evidence type="ECO:0000313" key="2">
    <source>
        <dbReference type="EMBL" id="EIJ36066.1"/>
    </source>
</evidence>
<protein>
    <recommendedName>
        <fullName evidence="4">Cell surface protein</fullName>
    </recommendedName>
</protein>